<dbReference type="PANTHER" id="PTHR24287:SF17">
    <property type="entry name" value="P450, PUTATIVE (EUROFUNG)-RELATED"/>
    <property type="match status" value="1"/>
</dbReference>
<comment type="caution">
    <text evidence="9">The sequence shown here is derived from an EMBL/GenBank/DDBJ whole genome shotgun (WGS) entry which is preliminary data.</text>
</comment>
<evidence type="ECO:0000256" key="3">
    <source>
        <dbReference type="ARBA" id="ARBA00022723"/>
    </source>
</evidence>
<evidence type="ECO:0000256" key="7">
    <source>
        <dbReference type="ARBA" id="ARBA00023033"/>
    </source>
</evidence>
<dbReference type="InterPro" id="IPR001128">
    <property type="entry name" value="Cyt_P450"/>
</dbReference>
<keyword evidence="3" id="KW-0479">Metal-binding</keyword>
<evidence type="ECO:0000256" key="5">
    <source>
        <dbReference type="ARBA" id="ARBA00023004"/>
    </source>
</evidence>
<keyword evidence="4" id="KW-0560">Oxidoreductase</keyword>
<keyword evidence="10" id="KW-1185">Reference proteome</keyword>
<dbReference type="Pfam" id="PF00067">
    <property type="entry name" value="p450"/>
    <property type="match status" value="1"/>
</dbReference>
<evidence type="ECO:0000256" key="8">
    <source>
        <dbReference type="SAM" id="MobiDB-lite"/>
    </source>
</evidence>
<accession>A0A4Z1EXW8</accession>
<evidence type="ECO:0000256" key="2">
    <source>
        <dbReference type="ARBA" id="ARBA00010617"/>
    </source>
</evidence>
<evidence type="ECO:0000256" key="6">
    <source>
        <dbReference type="ARBA" id="ARBA00023026"/>
    </source>
</evidence>
<evidence type="ECO:0000256" key="1">
    <source>
        <dbReference type="ARBA" id="ARBA00001971"/>
    </source>
</evidence>
<dbReference type="GO" id="GO:0016712">
    <property type="term" value="F:oxidoreductase activity, acting on paired donors, with incorporation or reduction of molecular oxygen, reduced flavin or flavoprotein as one donor, and incorporation of one atom of oxygen"/>
    <property type="evidence" value="ECO:0007669"/>
    <property type="project" value="InterPro"/>
</dbReference>
<dbReference type="GO" id="GO:0005506">
    <property type="term" value="F:iron ion binding"/>
    <property type="evidence" value="ECO:0007669"/>
    <property type="project" value="InterPro"/>
</dbReference>
<keyword evidence="6" id="KW-0843">Virulence</keyword>
<protein>
    <recommendedName>
        <fullName evidence="11">Cytochrome P450</fullName>
    </recommendedName>
</protein>
<feature type="compositionally biased region" description="Acidic residues" evidence="8">
    <location>
        <begin position="283"/>
        <end position="292"/>
    </location>
</feature>
<comment type="similarity">
    <text evidence="2">Belongs to the cytochrome P450 family.</text>
</comment>
<dbReference type="Proteomes" id="UP000297777">
    <property type="component" value="Unassembled WGS sequence"/>
</dbReference>
<dbReference type="Gene3D" id="1.10.630.10">
    <property type="entry name" value="Cytochrome P450"/>
    <property type="match status" value="1"/>
</dbReference>
<organism evidence="9 10">
    <name type="scientific">Botrytis tulipae</name>
    <dbReference type="NCBI Taxonomy" id="87230"/>
    <lineage>
        <taxon>Eukaryota</taxon>
        <taxon>Fungi</taxon>
        <taxon>Dikarya</taxon>
        <taxon>Ascomycota</taxon>
        <taxon>Pezizomycotina</taxon>
        <taxon>Leotiomycetes</taxon>
        <taxon>Helotiales</taxon>
        <taxon>Sclerotiniaceae</taxon>
        <taxon>Botrytis</taxon>
    </lineage>
</organism>
<name>A0A4Z1EXW8_9HELO</name>
<keyword evidence="7" id="KW-0503">Monooxygenase</keyword>
<dbReference type="CDD" id="cd11063">
    <property type="entry name" value="CYP52"/>
    <property type="match status" value="1"/>
</dbReference>
<evidence type="ECO:0000313" key="9">
    <source>
        <dbReference type="EMBL" id="TGO14031.1"/>
    </source>
</evidence>
<dbReference type="PANTHER" id="PTHR24287">
    <property type="entry name" value="P450, PUTATIVE (EUROFUNG)-RELATED"/>
    <property type="match status" value="1"/>
</dbReference>
<dbReference type="AlphaFoldDB" id="A0A4Z1EXW8"/>
<sequence>MEYRIEIGGTIIALLFSYYIFETLVSKWHIRQESKKYGCKSPPRYPNKDPILGLDLFIDNFRQMIKSNLLNTWVNRFQTNGNTFSAKVQTKHAICTVDPRNLRTVHALNFTHYGVQPLRQPPTLPFIGEGVFTMDGPFWEHSRALIRPTFTKSNVANLPAFEVHFQKFLALVPTDGTKINLKPLLNKLIFDTSTEFLFGESMNTLSPESKFQTEECLAAFDHAIRGMGIRFQLGSLRFLYWDKKWYKSIKITRSFADRYVDKAMEFRRSYLNAREGREKENGEESDSEIDDDNGNHRHVLLHEMAKQTGSRDDLRNQILHVFLAGHESSAITIGNAIFHLCRNPEMWKKLRSEILSEGDKPFTFESLKNLHYLQYIIKETLCLHPVALTDTRIALQDTILPTGGGPQGTSPIFARKGQIVFASFHALHVLAPCFQPDPDIFRPERWETVRPGWNYLPFIGGPRMCPGQNLALTETAYVLARMAQEWREINCKDEVMEWVELMTGVASSKNGIKVGVVV</sequence>
<dbReference type="EMBL" id="PQXH01000059">
    <property type="protein sequence ID" value="TGO14031.1"/>
    <property type="molecule type" value="Genomic_DNA"/>
</dbReference>
<evidence type="ECO:0008006" key="11">
    <source>
        <dbReference type="Google" id="ProtNLM"/>
    </source>
</evidence>
<dbReference type="InterPro" id="IPR002974">
    <property type="entry name" value="Cyt_P450_E_CYP52_ascomycetes"/>
</dbReference>
<reference evidence="9 10" key="1">
    <citation type="submission" date="2017-12" db="EMBL/GenBank/DDBJ databases">
        <title>Comparative genomics of Botrytis spp.</title>
        <authorList>
            <person name="Valero-Jimenez C.A."/>
            <person name="Tapia P."/>
            <person name="Veloso J."/>
            <person name="Silva-Moreno E."/>
            <person name="Staats M."/>
            <person name="Valdes J.H."/>
            <person name="Van Kan J.A.L."/>
        </authorList>
    </citation>
    <scope>NUCLEOTIDE SEQUENCE [LARGE SCALE GENOMIC DNA]</scope>
    <source>
        <strain evidence="9 10">Bt9001</strain>
    </source>
</reference>
<dbReference type="OrthoDB" id="1470350at2759"/>
<dbReference type="InterPro" id="IPR047146">
    <property type="entry name" value="Cyt_P450_E_CYP52_fungi"/>
</dbReference>
<dbReference type="SUPFAM" id="SSF48264">
    <property type="entry name" value="Cytochrome P450"/>
    <property type="match status" value="1"/>
</dbReference>
<gene>
    <name evidence="9" type="ORF">BTUL_0059g00160</name>
</gene>
<dbReference type="PRINTS" id="PR01239">
    <property type="entry name" value="EP450IICYP52"/>
</dbReference>
<dbReference type="PRINTS" id="PR00385">
    <property type="entry name" value="P450"/>
</dbReference>
<dbReference type="InterPro" id="IPR036396">
    <property type="entry name" value="Cyt_P450_sf"/>
</dbReference>
<evidence type="ECO:0000256" key="4">
    <source>
        <dbReference type="ARBA" id="ARBA00023002"/>
    </source>
</evidence>
<comment type="cofactor">
    <cofactor evidence="1">
        <name>heme</name>
        <dbReference type="ChEBI" id="CHEBI:30413"/>
    </cofactor>
</comment>
<evidence type="ECO:0000313" key="10">
    <source>
        <dbReference type="Proteomes" id="UP000297777"/>
    </source>
</evidence>
<feature type="region of interest" description="Disordered" evidence="8">
    <location>
        <begin position="275"/>
        <end position="294"/>
    </location>
</feature>
<dbReference type="GO" id="GO:0020037">
    <property type="term" value="F:heme binding"/>
    <property type="evidence" value="ECO:0007669"/>
    <property type="project" value="InterPro"/>
</dbReference>
<keyword evidence="5" id="KW-0408">Iron</keyword>
<proteinExistence type="inferred from homology"/>